<evidence type="ECO:0000256" key="1">
    <source>
        <dbReference type="ARBA" id="ARBA00007072"/>
    </source>
</evidence>
<comment type="caution">
    <text evidence="10">The sequence shown here is derived from an EMBL/GenBank/DDBJ whole genome shotgun (WGS) entry which is preliminary data.</text>
</comment>
<sequence>MQQQVYLLILVACATSTMLISCGGGSKDVASTELPLVTTSKISPEIHINQLGFLPQDHKIAVVANRQQGSFNLLSEDTQQVVFKGSLSAKGDWPLSGENVSLADFSSHKQTGKYRLELEDGSQSVPFAINQNVYSQIHDASLKAYYFNRASTDLPEQYAGQWARAAGHPDEQVMVHSSAASKDRPEGTVISAPKGWYDAGDYGKYVVNSGISTYTLLLAYRQHKDFYQARSGHIPESNDQVPDILNEIMWNLDWLQAMQDPNDGGVYHKLTTLKFTGNVMPDKTHEQRYVVQKSTAAALNFAAVMAFASQIYADFETVYPGKSAEYQQAALSAWRWAKANPEQIYQQPQDVKTGAYGDKHLADEFAFAAAQLFLLTKDQSYLDEFNTLAQPLTVPNWASTAALGYYSLLSLGKSQLAPTLYEKYSQQLVEQALLMLEQQVQSAYLLPLIESDFVWGSNAVAMNKAMLLLIANQLKPQQEFRDAAVALTDYVLGRNPTGYAYVTGFGSKSPQHIHHRPSEADGVVEPVPGFVAGGAQNGWQDKCVYPSKYPAASYVDDYCSYSTNEIAINWNAPLVYVLAGLQAY</sequence>
<dbReference type="InterPro" id="IPR008928">
    <property type="entry name" value="6-hairpin_glycosidase_sf"/>
</dbReference>
<dbReference type="InterPro" id="IPR012341">
    <property type="entry name" value="6hp_glycosidase-like_sf"/>
</dbReference>
<evidence type="ECO:0000256" key="6">
    <source>
        <dbReference type="PROSITE-ProRule" id="PRU10060"/>
    </source>
</evidence>
<keyword evidence="3 6" id="KW-0119">Carbohydrate metabolism</keyword>
<keyword evidence="2 6" id="KW-0378">Hydrolase</keyword>
<organism evidence="10 11">
    <name type="scientific">Paraglaciecola hydrolytica</name>
    <dbReference type="NCBI Taxonomy" id="1799789"/>
    <lineage>
        <taxon>Bacteria</taxon>
        <taxon>Pseudomonadati</taxon>
        <taxon>Pseudomonadota</taxon>
        <taxon>Gammaproteobacteria</taxon>
        <taxon>Alteromonadales</taxon>
        <taxon>Alteromonadaceae</taxon>
        <taxon>Paraglaciecola</taxon>
    </lineage>
</organism>
<dbReference type="CDD" id="cd02850">
    <property type="entry name" value="E_set_Cellulase_N"/>
    <property type="match status" value="1"/>
</dbReference>
<proteinExistence type="inferred from homology"/>
<evidence type="ECO:0000256" key="4">
    <source>
        <dbReference type="ARBA" id="ARBA00023295"/>
    </source>
</evidence>
<dbReference type="PANTHER" id="PTHR22298">
    <property type="entry name" value="ENDO-1,4-BETA-GLUCANASE"/>
    <property type="match status" value="1"/>
</dbReference>
<keyword evidence="11" id="KW-1185">Reference proteome</keyword>
<dbReference type="Proteomes" id="UP000070299">
    <property type="component" value="Unassembled WGS sequence"/>
</dbReference>
<dbReference type="GO" id="GO:0008810">
    <property type="term" value="F:cellulase activity"/>
    <property type="evidence" value="ECO:0007669"/>
    <property type="project" value="UniProtKB-EC"/>
</dbReference>
<dbReference type="InterPro" id="IPR013783">
    <property type="entry name" value="Ig-like_fold"/>
</dbReference>
<feature type="domain" description="Glycoside hydrolase family 9" evidence="8">
    <location>
        <begin position="134"/>
        <end position="578"/>
    </location>
</feature>
<dbReference type="AlphaFoldDB" id="A0A148KLF0"/>
<dbReference type="Gene3D" id="1.50.10.10">
    <property type="match status" value="1"/>
</dbReference>
<feature type="active site" evidence="6">
    <location>
        <position position="565"/>
    </location>
</feature>
<keyword evidence="4 6" id="KW-0326">Glycosidase</keyword>
<comment type="catalytic activity">
    <reaction evidence="7">
        <text>Endohydrolysis of (1-&gt;4)-beta-D-glucosidic linkages in cellulose, lichenin and cereal beta-D-glucans.</text>
        <dbReference type="EC" id="3.2.1.4"/>
    </reaction>
</comment>
<protein>
    <recommendedName>
        <fullName evidence="7">Endoglucanase</fullName>
        <ecNumber evidence="7">3.2.1.4</ecNumber>
    </recommendedName>
</protein>
<keyword evidence="7" id="KW-0136">Cellulose degradation</keyword>
<evidence type="ECO:0000256" key="5">
    <source>
        <dbReference type="ARBA" id="ARBA00023326"/>
    </source>
</evidence>
<feature type="domain" description="Cellulase Ig-like" evidence="9">
    <location>
        <begin position="43"/>
        <end position="120"/>
    </location>
</feature>
<evidence type="ECO:0000259" key="9">
    <source>
        <dbReference type="Pfam" id="PF02927"/>
    </source>
</evidence>
<dbReference type="GO" id="GO:0030245">
    <property type="term" value="P:cellulose catabolic process"/>
    <property type="evidence" value="ECO:0007669"/>
    <property type="project" value="UniProtKB-KW"/>
</dbReference>
<dbReference type="PROSITE" id="PS00698">
    <property type="entry name" value="GH9_3"/>
    <property type="match status" value="1"/>
</dbReference>
<dbReference type="InterPro" id="IPR033126">
    <property type="entry name" value="Glyco_hydro_9_Asp/Glu_AS"/>
</dbReference>
<dbReference type="Pfam" id="PF00759">
    <property type="entry name" value="Glyco_hydro_9"/>
    <property type="match status" value="1"/>
</dbReference>
<accession>A0A148KLF0</accession>
<dbReference type="OrthoDB" id="9808897at2"/>
<dbReference type="InterPro" id="IPR014756">
    <property type="entry name" value="Ig_E-set"/>
</dbReference>
<dbReference type="Pfam" id="PF02927">
    <property type="entry name" value="CelD_N"/>
    <property type="match status" value="1"/>
</dbReference>
<evidence type="ECO:0000256" key="7">
    <source>
        <dbReference type="RuleBase" id="RU361166"/>
    </source>
</evidence>
<dbReference type="SUPFAM" id="SSF48208">
    <property type="entry name" value="Six-hairpin glycosidases"/>
    <property type="match status" value="1"/>
</dbReference>
<feature type="active site" evidence="6">
    <location>
        <position position="556"/>
    </location>
</feature>
<dbReference type="EC" id="3.2.1.4" evidence="7"/>
<reference evidence="11" key="1">
    <citation type="submission" date="2016-02" db="EMBL/GenBank/DDBJ databases">
        <authorList>
            <person name="Schultz-Johansen M."/>
            <person name="Glaring M.A."/>
            <person name="Bech P.K."/>
            <person name="Stougaard P."/>
        </authorList>
    </citation>
    <scope>NUCLEOTIDE SEQUENCE [LARGE SCALE GENOMIC DNA]</scope>
    <source>
        <strain evidence="11">S66</strain>
    </source>
</reference>
<dbReference type="STRING" id="1799789.AX660_01425"/>
<evidence type="ECO:0000313" key="10">
    <source>
        <dbReference type="EMBL" id="KXI27078.1"/>
    </source>
</evidence>
<evidence type="ECO:0000256" key="3">
    <source>
        <dbReference type="ARBA" id="ARBA00023277"/>
    </source>
</evidence>
<dbReference type="SUPFAM" id="SSF81296">
    <property type="entry name" value="E set domains"/>
    <property type="match status" value="1"/>
</dbReference>
<dbReference type="RefSeq" id="WP_068381360.1">
    <property type="nucleotide sequence ID" value="NZ_LSNE01000015.1"/>
</dbReference>
<evidence type="ECO:0000259" key="8">
    <source>
        <dbReference type="Pfam" id="PF00759"/>
    </source>
</evidence>
<keyword evidence="5 6" id="KW-0624">Polysaccharide degradation</keyword>
<name>A0A148KLF0_9ALTE</name>
<gene>
    <name evidence="10" type="ORF">AX660_01425</name>
</gene>
<evidence type="ECO:0000313" key="11">
    <source>
        <dbReference type="Proteomes" id="UP000070299"/>
    </source>
</evidence>
<dbReference type="Gene3D" id="2.60.40.10">
    <property type="entry name" value="Immunoglobulins"/>
    <property type="match status" value="1"/>
</dbReference>
<comment type="similarity">
    <text evidence="1 6 7">Belongs to the glycosyl hydrolase 9 (cellulase E) family.</text>
</comment>
<dbReference type="InterPro" id="IPR001701">
    <property type="entry name" value="Glyco_hydro_9"/>
</dbReference>
<evidence type="ECO:0000256" key="2">
    <source>
        <dbReference type="ARBA" id="ARBA00022801"/>
    </source>
</evidence>
<dbReference type="EMBL" id="LSNE01000015">
    <property type="protein sequence ID" value="KXI27078.1"/>
    <property type="molecule type" value="Genomic_DNA"/>
</dbReference>
<dbReference type="InterPro" id="IPR004197">
    <property type="entry name" value="Cellulase_Ig-like"/>
</dbReference>